<dbReference type="InterPro" id="IPR011761">
    <property type="entry name" value="ATP-grasp"/>
</dbReference>
<dbReference type="PROSITE" id="PS50975">
    <property type="entry name" value="ATP_GRASP"/>
    <property type="match status" value="1"/>
</dbReference>
<evidence type="ECO:0000259" key="4">
    <source>
        <dbReference type="PROSITE" id="PS51186"/>
    </source>
</evidence>
<dbReference type="EMBL" id="CACRYJ010000069">
    <property type="protein sequence ID" value="VZO40400.1"/>
    <property type="molecule type" value="Genomic_DNA"/>
</dbReference>
<feature type="domain" description="ATP-grasp" evidence="3">
    <location>
        <begin position="678"/>
        <end position="883"/>
    </location>
</feature>
<dbReference type="InterPro" id="IPR003781">
    <property type="entry name" value="CoA-bd"/>
</dbReference>
<name>A0A7M4DSF6_9MICO</name>
<dbReference type="CDD" id="cd04301">
    <property type="entry name" value="NAT_SF"/>
    <property type="match status" value="1"/>
</dbReference>
<dbReference type="AlphaFoldDB" id="A0A7M4DSF6"/>
<dbReference type="Gene3D" id="3.40.50.720">
    <property type="entry name" value="NAD(P)-binding Rossmann-like Domain"/>
    <property type="match status" value="1"/>
</dbReference>
<dbReference type="Gene3D" id="3.40.50.261">
    <property type="entry name" value="Succinyl-CoA synthetase domains"/>
    <property type="match status" value="2"/>
</dbReference>
<dbReference type="SUPFAM" id="SSF56059">
    <property type="entry name" value="Glutathione synthetase ATP-binding domain-like"/>
    <property type="match status" value="1"/>
</dbReference>
<dbReference type="InterPro" id="IPR000182">
    <property type="entry name" value="GNAT_dom"/>
</dbReference>
<keyword evidence="1" id="KW-0067">ATP-binding</keyword>
<dbReference type="GO" id="GO:0016747">
    <property type="term" value="F:acyltransferase activity, transferring groups other than amino-acyl groups"/>
    <property type="evidence" value="ECO:0007669"/>
    <property type="project" value="InterPro"/>
</dbReference>
<dbReference type="GO" id="GO:0046872">
    <property type="term" value="F:metal ion binding"/>
    <property type="evidence" value="ECO:0007669"/>
    <property type="project" value="InterPro"/>
</dbReference>
<feature type="region of interest" description="Disordered" evidence="2">
    <location>
        <begin position="1"/>
        <end position="24"/>
    </location>
</feature>
<accession>A0A7M4DSF6</accession>
<reference evidence="5 6" key="1">
    <citation type="submission" date="2019-11" db="EMBL/GenBank/DDBJ databases">
        <authorList>
            <person name="Criscuolo A."/>
        </authorList>
    </citation>
    <scope>NUCLEOTIDE SEQUENCE [LARGE SCALE GENOMIC DNA]</scope>
    <source>
        <strain evidence="5">CIP111667</strain>
    </source>
</reference>
<gene>
    <name evidence="5" type="ORF">HALOF300_05104</name>
</gene>
<dbReference type="PROSITE" id="PS51186">
    <property type="entry name" value="GNAT"/>
    <property type="match status" value="1"/>
</dbReference>
<dbReference type="PANTHER" id="PTHR42793">
    <property type="entry name" value="COA BINDING DOMAIN CONTAINING PROTEIN"/>
    <property type="match status" value="1"/>
</dbReference>
<keyword evidence="5" id="KW-0808">Transferase</keyword>
<comment type="caution">
    <text evidence="5">The sequence shown here is derived from an EMBL/GenBank/DDBJ whole genome shotgun (WGS) entry which is preliminary data.</text>
</comment>
<dbReference type="RefSeq" id="WP_156743665.1">
    <property type="nucleotide sequence ID" value="NZ_CACRYJ010000069.1"/>
</dbReference>
<sequence length="895" mass="94570">MHSQEPAAASEPRAADGVEPGAPEYPAHWEADVVLRDGSTARIRPIRPDDADALQRFHTRQSPESIYLRFFAPLERLPDRDLHRFTHVDHSDRVALVLLLGDDIVAVGRFDRLGGGDAEVAFNVLDDVQGKGLGSVLLEHLAAAGRELGVRRFVADVLPQNTRMVRVFSDAGYDVDQALDDGVLAVSFTIRPTDRSLAVLAEREQRAEALSMAGLLDPGAVLVYGAGPDGVRFGERLRATIEGGHYAGTVRCVGLPGGPATLADVADAGPFDLALVAAPAVGVPAMLGDLAGLGVHGVVLYSGGFTTATHEGRVTQRVLVRAAREAGLRLVGPHSFGLVTGGANGHLNATTSQRRLREGTVGLFCQSGAAGLAMVTGAADRDLGVSSFLSAGHRVDVSGNDTMQFWLADERTRVSALRFESIGNPRKFSRVARRLSEKGPVITMIAGTTGQLNPPGHAVRISREPRRALDELMRQAGVISAETIPELLDLATLFSEQPLPAGRRVLVLTNSGTQAAVIAELLGGGGLQVAGTPTALVPTAGPDAYREVIDAALAREDWDAAIVAYVPILDDVGSAVGPEIARLAERSGRTTVACVFGSAGLTPELATAQVRVPGFSTVEAATHALVQAARYQDWRSADRGRRVDPDDIDRRRAKELVQAELADLPRGLTKRLSPERAAELLATHGLQKWREITVKDADGAVTAAEELGWPVALKTSDEVLRHRADLGGVRLDLSNPAELREAFAQSEARVRAMVGRGTTFDVQSMAPTGAACVVRATEDELYGPIISAGLGGDAVELLGDVSYRVPPLTDVDALEMIRSLRASARLFGHRGLPALDIAALTDAIGRVSILKDELAEVTSITLNPVLVSETGAAILGASVDVGHPARGDAARRVLP</sequence>
<dbReference type="Gene3D" id="3.40.630.30">
    <property type="match status" value="1"/>
</dbReference>
<dbReference type="EC" id="2.3.1.-" evidence="5"/>
<dbReference type="Proteomes" id="UP000419743">
    <property type="component" value="Unassembled WGS sequence"/>
</dbReference>
<evidence type="ECO:0000259" key="3">
    <source>
        <dbReference type="PROSITE" id="PS50975"/>
    </source>
</evidence>
<dbReference type="Pfam" id="PF13607">
    <property type="entry name" value="Succ_CoA_lig"/>
    <property type="match status" value="1"/>
</dbReference>
<dbReference type="Pfam" id="PF00583">
    <property type="entry name" value="Acetyltransf_1"/>
    <property type="match status" value="1"/>
</dbReference>
<dbReference type="SUPFAM" id="SSF55729">
    <property type="entry name" value="Acyl-CoA N-acyltransferases (Nat)"/>
    <property type="match status" value="1"/>
</dbReference>
<dbReference type="SUPFAM" id="SSF52210">
    <property type="entry name" value="Succinyl-CoA synthetase domains"/>
    <property type="match status" value="2"/>
</dbReference>
<evidence type="ECO:0000256" key="2">
    <source>
        <dbReference type="SAM" id="MobiDB-lite"/>
    </source>
</evidence>
<dbReference type="PANTHER" id="PTHR42793:SF1">
    <property type="entry name" value="PEPTIDYL-LYSINE N-ACETYLTRANSFERASE PATZ"/>
    <property type="match status" value="1"/>
</dbReference>
<evidence type="ECO:0000313" key="6">
    <source>
        <dbReference type="Proteomes" id="UP000419743"/>
    </source>
</evidence>
<protein>
    <submittedName>
        <fullName evidence="5">Acetyltransferase Pat</fullName>
        <ecNumber evidence="5">2.3.1.-</ecNumber>
    </submittedName>
</protein>
<proteinExistence type="predicted"/>
<feature type="domain" description="N-acetyltransferase" evidence="4">
    <location>
        <begin position="41"/>
        <end position="193"/>
    </location>
</feature>
<evidence type="ECO:0000256" key="1">
    <source>
        <dbReference type="PROSITE-ProRule" id="PRU00409"/>
    </source>
</evidence>
<keyword evidence="5" id="KW-0012">Acyltransferase</keyword>
<keyword evidence="6" id="KW-1185">Reference proteome</keyword>
<dbReference type="Gene3D" id="3.30.470.20">
    <property type="entry name" value="ATP-grasp fold, B domain"/>
    <property type="match status" value="1"/>
</dbReference>
<dbReference type="InterPro" id="IPR013815">
    <property type="entry name" value="ATP_grasp_subdomain_1"/>
</dbReference>
<dbReference type="InterPro" id="IPR032875">
    <property type="entry name" value="Succ_CoA_lig_flav_dom"/>
</dbReference>
<dbReference type="Gene3D" id="3.30.1490.20">
    <property type="entry name" value="ATP-grasp fold, A domain"/>
    <property type="match status" value="1"/>
</dbReference>
<dbReference type="InterPro" id="IPR036291">
    <property type="entry name" value="NAD(P)-bd_dom_sf"/>
</dbReference>
<keyword evidence="1" id="KW-0547">Nucleotide-binding</keyword>
<evidence type="ECO:0000313" key="5">
    <source>
        <dbReference type="EMBL" id="VZO40400.1"/>
    </source>
</evidence>
<dbReference type="GO" id="GO:0005524">
    <property type="term" value="F:ATP binding"/>
    <property type="evidence" value="ECO:0007669"/>
    <property type="project" value="UniProtKB-UniRule"/>
</dbReference>
<dbReference type="Pfam" id="PF13549">
    <property type="entry name" value="ATP-grasp_5"/>
    <property type="match status" value="1"/>
</dbReference>
<dbReference type="SUPFAM" id="SSF51735">
    <property type="entry name" value="NAD(P)-binding Rossmann-fold domains"/>
    <property type="match status" value="1"/>
</dbReference>
<dbReference type="InterPro" id="IPR016102">
    <property type="entry name" value="Succinyl-CoA_synth-like"/>
</dbReference>
<organism evidence="5 6">
    <name type="scientific">Occultella aeris</name>
    <dbReference type="NCBI Taxonomy" id="2761496"/>
    <lineage>
        <taxon>Bacteria</taxon>
        <taxon>Bacillati</taxon>
        <taxon>Actinomycetota</taxon>
        <taxon>Actinomycetes</taxon>
        <taxon>Micrococcales</taxon>
        <taxon>Ruaniaceae</taxon>
        <taxon>Occultella</taxon>
    </lineage>
</organism>
<dbReference type="InterPro" id="IPR016181">
    <property type="entry name" value="Acyl_CoA_acyltransferase"/>
</dbReference>
<dbReference type="SMART" id="SM00881">
    <property type="entry name" value="CoA_binding"/>
    <property type="match status" value="1"/>
</dbReference>